<dbReference type="InterPro" id="IPR050498">
    <property type="entry name" value="Ycf3"/>
</dbReference>
<sequence>MSTKTFIGLLEDQDYRGSISIFLGQFQSYIKQNKLSGIRNLANLPEEHMKDLLWVMDVALMHQWRRILINYKYRRRESPSATIWYCDQLIDDEKLIEAEELLKDLEKEDLSPELAEKLYFNMAVALIHMRRFREGYFYMKKCEKASENSMNTRWAYYYLNKGEWSTALRLLEKGKKDQKDSALAYTFLVQHYSMQGDMMKAGSYLEEGLKKHPHYPKLLAEKIRFHYSQKQWHKMRETIALLDHISPYHDNKKLYDYYVAEAYYEEEKLSLLHQHLASHPDLTKHTHFKHFDGNKNKGLKKLNYKPVVQKYNFCVPAGIEMALSMFSYEISQDEIAESIFDVTGTKISKAIDYLEENGFYCRLFHGNEERFKSLIDQSIAVMITIDYPTSSHIQILTGYDDNLQVFHIQDPNFREPHHLEYKDFEKELGNNFALSVAIVPANEADKLHFLDNVEHETNKKLLLLTEECNHSLEQEDLMFLENNKENPLVAVYAVKYLANFLDTEFLEKLIEVTERHISDSQYRNLIIAMAYVTVKKEKNAFQCLEKLGRKDDPTYHYLKGRLYDNKGDYFAACNEFKKGIKNEPDDYILWSYLAISTSNHGQYKDALRFSKIALDINNRDIFPITNHGMILFDNEQYAEARNFFTTALKMKKDDALVWYERARCDNQLGRHHKAERGFKVSIRLDPKVSFPYRELANLYEFAYEDMKMAEEVLKNGLMKTDNDTLLLQELGELYERNKEYDKARIYYTKAAEKVPEDPEAFISLAFLLKEEEKISEFFSYITKIYDQFKDHNEFLINIGKIIWETAMERELDETYFKQALTYMEQGIRKTASHLEEALELYTGLIEDTPFYRRGIEFLECERENREDDFLLLCYIGSLYENNGYLAKARSYYKRALAMKEDVLPLYRLGDIYSKFEDVEKAKGYYHKVLGLDPCHEQALLDLANIASLQENKLEELHYLMEAFRINPYCVSVEAIIELMDQPSMLEDFLQKFRDLDKKKYEKEFIYDSMAYIYGKLGNIKEEEAYLTKALEHSPELPELRHHQVKLFIKKGDLKKAKNECLQAIQENFHNREWYETLVDIYSKTKSLAQIENDLKKLKLTKKEKSIVFMHSAAAYEKMVADLMEDREDHEGKGLFKKLTGFTKLSFHIGTAVTLYETAIKLDPENSTATDWLSDFYLQMSSSEDAIKVLEKTIKIQWNPDLAYKLASLYVNERVEISEKKQMKYLFKAQNIMETLVEEYDEPEYMNLLGLILFLQGKLKDAEAVYVKCLDIEPGVDRGYFHLAKVYAEMEDYPNAELAMKKALELLPEDIEALNELGIIYRLQERAIEALECVDDALKLQGDDLYVKYNRACYLSLLGRFEESAKQLGEVFALDEEGIFLEMSVDDIDLLPLKEAGLFPQEGMAVN</sequence>
<dbReference type="Gene3D" id="3.90.70.10">
    <property type="entry name" value="Cysteine proteinases"/>
    <property type="match status" value="1"/>
</dbReference>
<dbReference type="Pfam" id="PF13529">
    <property type="entry name" value="Peptidase_C39_2"/>
    <property type="match status" value="1"/>
</dbReference>
<evidence type="ECO:0000313" key="7">
    <source>
        <dbReference type="Proteomes" id="UP000245998"/>
    </source>
</evidence>
<evidence type="ECO:0000256" key="4">
    <source>
        <dbReference type="SAM" id="Coils"/>
    </source>
</evidence>
<dbReference type="InterPro" id="IPR019734">
    <property type="entry name" value="TPR_rpt"/>
</dbReference>
<accession>A0A2U1JXR4</accession>
<name>A0A2U1JXR4_9BACI</name>
<dbReference type="Gene3D" id="1.25.40.10">
    <property type="entry name" value="Tetratricopeptide repeat domain"/>
    <property type="match status" value="7"/>
</dbReference>
<evidence type="ECO:0000259" key="5">
    <source>
        <dbReference type="Pfam" id="PF13529"/>
    </source>
</evidence>
<dbReference type="InterPro" id="IPR011990">
    <property type="entry name" value="TPR-like_helical_dom_sf"/>
</dbReference>
<feature type="domain" description="Peptidase C39-like" evidence="5">
    <location>
        <begin position="302"/>
        <end position="412"/>
    </location>
</feature>
<dbReference type="PROSITE" id="PS50005">
    <property type="entry name" value="TPR"/>
    <property type="match status" value="4"/>
</dbReference>
<protein>
    <recommendedName>
        <fullName evidence="5">Peptidase C39-like domain-containing protein</fullName>
    </recommendedName>
</protein>
<dbReference type="InterPro" id="IPR039564">
    <property type="entry name" value="Peptidase_C39-like"/>
</dbReference>
<feature type="repeat" description="TPR" evidence="3">
    <location>
        <begin position="1276"/>
        <end position="1309"/>
    </location>
</feature>
<comment type="caution">
    <text evidence="6">The sequence shown here is derived from an EMBL/GenBank/DDBJ whole genome shotgun (WGS) entry which is preliminary data.</text>
</comment>
<proteinExistence type="predicted"/>
<dbReference type="Pfam" id="PF13181">
    <property type="entry name" value="TPR_8"/>
    <property type="match status" value="6"/>
</dbReference>
<dbReference type="PANTHER" id="PTHR44858">
    <property type="entry name" value="TETRATRICOPEPTIDE REPEAT PROTEIN 6"/>
    <property type="match status" value="1"/>
</dbReference>
<evidence type="ECO:0000256" key="1">
    <source>
        <dbReference type="ARBA" id="ARBA00022737"/>
    </source>
</evidence>
<evidence type="ECO:0000256" key="3">
    <source>
        <dbReference type="PROSITE-ProRule" id="PRU00339"/>
    </source>
</evidence>
<evidence type="ECO:0000256" key="2">
    <source>
        <dbReference type="ARBA" id="ARBA00022803"/>
    </source>
</evidence>
<feature type="repeat" description="TPR" evidence="3">
    <location>
        <begin position="902"/>
        <end position="935"/>
    </location>
</feature>
<dbReference type="SUPFAM" id="SSF48452">
    <property type="entry name" value="TPR-like"/>
    <property type="match status" value="5"/>
</dbReference>
<keyword evidence="2 3" id="KW-0802">TPR repeat</keyword>
<dbReference type="SMART" id="SM00028">
    <property type="entry name" value="TPR"/>
    <property type="match status" value="15"/>
</dbReference>
<dbReference type="PANTHER" id="PTHR44858:SF1">
    <property type="entry name" value="UDP-N-ACETYLGLUCOSAMINE--PEPTIDE N-ACETYLGLUCOSAMINYLTRANSFERASE SPINDLY-RELATED"/>
    <property type="match status" value="1"/>
</dbReference>
<dbReference type="Pfam" id="PF13432">
    <property type="entry name" value="TPR_16"/>
    <property type="match status" value="2"/>
</dbReference>
<organism evidence="6 7">
    <name type="scientific">Pueribacillus theae</name>
    <dbReference type="NCBI Taxonomy" id="2171751"/>
    <lineage>
        <taxon>Bacteria</taxon>
        <taxon>Bacillati</taxon>
        <taxon>Bacillota</taxon>
        <taxon>Bacilli</taxon>
        <taxon>Bacillales</taxon>
        <taxon>Bacillaceae</taxon>
        <taxon>Pueribacillus</taxon>
    </lineage>
</organism>
<dbReference type="EMBL" id="QCZG01000025">
    <property type="protein sequence ID" value="PWA10007.1"/>
    <property type="molecule type" value="Genomic_DNA"/>
</dbReference>
<feature type="repeat" description="TPR" evidence="3">
    <location>
        <begin position="553"/>
        <end position="586"/>
    </location>
</feature>
<dbReference type="OrthoDB" id="221093at2"/>
<keyword evidence="4" id="KW-0175">Coiled coil</keyword>
<gene>
    <name evidence="6" type="ORF">DCC39_12020</name>
</gene>
<dbReference type="Proteomes" id="UP000245998">
    <property type="component" value="Unassembled WGS sequence"/>
</dbReference>
<feature type="repeat" description="TPR" evidence="3">
    <location>
        <begin position="724"/>
        <end position="757"/>
    </location>
</feature>
<feature type="coiled-coil region" evidence="4">
    <location>
        <begin position="1087"/>
        <end position="1132"/>
    </location>
</feature>
<keyword evidence="1" id="KW-0677">Repeat</keyword>
<reference evidence="6 7" key="1">
    <citation type="submission" date="2018-04" db="EMBL/GenBank/DDBJ databases">
        <title>Camelliibacillus theae gen. nov., sp. nov., isolated from Pu'er tea.</title>
        <authorList>
            <person name="Niu L."/>
        </authorList>
    </citation>
    <scope>NUCLEOTIDE SEQUENCE [LARGE SCALE GENOMIC DNA]</scope>
    <source>
        <strain evidence="6 7">T8</strain>
    </source>
</reference>
<dbReference type="RefSeq" id="WP_116555149.1">
    <property type="nucleotide sequence ID" value="NZ_QCZG01000025.1"/>
</dbReference>
<keyword evidence="7" id="KW-1185">Reference proteome</keyword>
<evidence type="ECO:0000313" key="6">
    <source>
        <dbReference type="EMBL" id="PWA10007.1"/>
    </source>
</evidence>